<comment type="caution">
    <text evidence="2">The sequence shown here is derived from an EMBL/GenBank/DDBJ whole genome shotgun (WGS) entry which is preliminary data.</text>
</comment>
<proteinExistence type="predicted"/>
<dbReference type="AlphaFoldDB" id="A0AAN7NWE5"/>
<sequence>MQDKNDTIRRWDNLIKQYMAQQKYLKDVGKLWVNKGKSVDNNVESELKEALTQTDKNLVQLKSFIVPRLDTPNLFVEDILKSEVQKLAEQNYALTTENENLKENVKDLQMNLNESEKLIAVCKYMITLISDNGSNSDSFYLNILIYRLVKSYIRVVKRSLKPRNLIKVHNFKSVNMQDKHDKIRQWDNLIKQYIAQHKYLKDVGELWINKGKNVDKDVKIKLQEALVQIDKSLLQLKSFFVPYLDTANLFEEDKLKSEIQKLAEENCRLMIENENLKEDIKNLQINRGQNEELINKNFQLLVDRKEEHFNSMLKAQNNLIENLKEDLEQSYKDVEMFRTLNKTLEIELKKHVANEDDLELNTQHAA</sequence>
<dbReference type="Proteomes" id="UP001353858">
    <property type="component" value="Unassembled WGS sequence"/>
</dbReference>
<feature type="coiled-coil region" evidence="1">
    <location>
        <begin position="84"/>
        <end position="118"/>
    </location>
</feature>
<reference evidence="3" key="1">
    <citation type="submission" date="2023-01" db="EMBL/GenBank/DDBJ databases">
        <title>Key to firefly adult light organ development and bioluminescence: homeobox transcription factors regulate luciferase expression and transportation to peroxisome.</title>
        <authorList>
            <person name="Fu X."/>
        </authorList>
    </citation>
    <scope>NUCLEOTIDE SEQUENCE [LARGE SCALE GENOMIC DNA]</scope>
</reference>
<name>A0AAN7NWE5_9COLE</name>
<keyword evidence="3" id="KW-1185">Reference proteome</keyword>
<dbReference type="EMBL" id="JARPUR010000006">
    <property type="protein sequence ID" value="KAK4874120.1"/>
    <property type="molecule type" value="Genomic_DNA"/>
</dbReference>
<accession>A0AAN7NWE5</accession>
<organism evidence="2 3">
    <name type="scientific">Aquatica leii</name>
    <dbReference type="NCBI Taxonomy" id="1421715"/>
    <lineage>
        <taxon>Eukaryota</taxon>
        <taxon>Metazoa</taxon>
        <taxon>Ecdysozoa</taxon>
        <taxon>Arthropoda</taxon>
        <taxon>Hexapoda</taxon>
        <taxon>Insecta</taxon>
        <taxon>Pterygota</taxon>
        <taxon>Neoptera</taxon>
        <taxon>Endopterygota</taxon>
        <taxon>Coleoptera</taxon>
        <taxon>Polyphaga</taxon>
        <taxon>Elateriformia</taxon>
        <taxon>Elateroidea</taxon>
        <taxon>Lampyridae</taxon>
        <taxon>Luciolinae</taxon>
        <taxon>Aquatica</taxon>
    </lineage>
</organism>
<gene>
    <name evidence="2" type="ORF">RN001_013480</name>
</gene>
<keyword evidence="1" id="KW-0175">Coiled coil</keyword>
<evidence type="ECO:0000313" key="3">
    <source>
        <dbReference type="Proteomes" id="UP001353858"/>
    </source>
</evidence>
<protein>
    <submittedName>
        <fullName evidence="2">Uncharacterized protein</fullName>
    </submittedName>
</protein>
<feature type="coiled-coil region" evidence="1">
    <location>
        <begin position="273"/>
        <end position="361"/>
    </location>
</feature>
<evidence type="ECO:0000313" key="2">
    <source>
        <dbReference type="EMBL" id="KAK4874120.1"/>
    </source>
</evidence>
<evidence type="ECO:0000256" key="1">
    <source>
        <dbReference type="SAM" id="Coils"/>
    </source>
</evidence>